<reference evidence="2" key="1">
    <citation type="submission" date="2023-03" db="EMBL/GenBank/DDBJ databases">
        <title>Emydomyces testavorans Genome Sequence.</title>
        <authorList>
            <person name="Hoyer L."/>
        </authorList>
    </citation>
    <scope>NUCLEOTIDE SEQUENCE</scope>
    <source>
        <strain evidence="2">16-2883</strain>
    </source>
</reference>
<dbReference type="Proteomes" id="UP001219355">
    <property type="component" value="Chromosome 1"/>
</dbReference>
<dbReference type="AlphaFoldDB" id="A0AAF0DBF0"/>
<feature type="region of interest" description="Disordered" evidence="1">
    <location>
        <begin position="1"/>
        <end position="112"/>
    </location>
</feature>
<evidence type="ECO:0000313" key="3">
    <source>
        <dbReference type="Proteomes" id="UP001219355"/>
    </source>
</evidence>
<dbReference type="EMBL" id="CP120627">
    <property type="protein sequence ID" value="WEW55193.1"/>
    <property type="molecule type" value="Genomic_DNA"/>
</dbReference>
<feature type="compositionally biased region" description="Basic and acidic residues" evidence="1">
    <location>
        <begin position="103"/>
        <end position="112"/>
    </location>
</feature>
<feature type="compositionally biased region" description="Basic residues" evidence="1">
    <location>
        <begin position="1"/>
        <end position="11"/>
    </location>
</feature>
<organism evidence="2 3">
    <name type="scientific">Emydomyces testavorans</name>
    <dbReference type="NCBI Taxonomy" id="2070801"/>
    <lineage>
        <taxon>Eukaryota</taxon>
        <taxon>Fungi</taxon>
        <taxon>Dikarya</taxon>
        <taxon>Ascomycota</taxon>
        <taxon>Pezizomycotina</taxon>
        <taxon>Eurotiomycetes</taxon>
        <taxon>Eurotiomycetidae</taxon>
        <taxon>Onygenales</taxon>
        <taxon>Nannizziopsiaceae</taxon>
        <taxon>Emydomyces</taxon>
    </lineage>
</organism>
<protein>
    <submittedName>
        <fullName evidence="2">Uncharacterized protein</fullName>
    </submittedName>
</protein>
<gene>
    <name evidence="2" type="ORF">PRK78_000622</name>
</gene>
<evidence type="ECO:0000256" key="1">
    <source>
        <dbReference type="SAM" id="MobiDB-lite"/>
    </source>
</evidence>
<sequence>MTGAAKRRRRNGGNNNRISPNKSEAEPQGMPIEQYDGPSNQGPTSPRGRQPPAPINPGVRSPRANSPMTSPRILSPGPSRQTVPGPLSPRSNVQSLAGQMVDPARDRSRSSDMCRNMDLPWGFSSGHISCFGKHR</sequence>
<accession>A0AAF0DBF0</accession>
<keyword evidence="3" id="KW-1185">Reference proteome</keyword>
<proteinExistence type="predicted"/>
<name>A0AAF0DBF0_9EURO</name>
<evidence type="ECO:0000313" key="2">
    <source>
        <dbReference type="EMBL" id="WEW55193.1"/>
    </source>
</evidence>